<dbReference type="EnsemblMetazoa" id="Aqu2.1.16592_001">
    <property type="protein sequence ID" value="Aqu2.1.16592_001"/>
    <property type="gene ID" value="Aqu2.1.16592"/>
</dbReference>
<dbReference type="AlphaFoldDB" id="A0A1X7TNR5"/>
<proteinExistence type="predicted"/>
<evidence type="ECO:0000259" key="1">
    <source>
        <dbReference type="Pfam" id="PF20209"/>
    </source>
</evidence>
<dbReference type="Pfam" id="PF20209">
    <property type="entry name" value="DUF6570"/>
    <property type="match status" value="1"/>
</dbReference>
<name>A0A1X7TNR5_AMPQE</name>
<sequence length="160" mass="18251">MYICNHCKRIIKKNEVPALCVLNGLKGEPLPIELENLDPFSCQLIQRAKCIQTIVRLCTQTFKVPTYNTLKALKGAMFYLPLPLKKTIETLNDVGIDSHHLPTPELYIIINGQPNKSSNVRRSLVDVNNIKAALRKLKEIHWLYRNVDDKSIDESSKNVI</sequence>
<evidence type="ECO:0000313" key="2">
    <source>
        <dbReference type="EnsemblMetazoa" id="Aqu2.1.16592_001"/>
    </source>
</evidence>
<protein>
    <recommendedName>
        <fullName evidence="1">DUF6570 domain-containing protein</fullName>
    </recommendedName>
</protein>
<dbReference type="InParanoid" id="A0A1X7TNR5"/>
<reference evidence="2" key="1">
    <citation type="submission" date="2017-05" db="UniProtKB">
        <authorList>
            <consortium name="EnsemblMetazoa"/>
        </authorList>
    </citation>
    <scope>IDENTIFICATION</scope>
</reference>
<feature type="domain" description="DUF6570" evidence="1">
    <location>
        <begin position="13"/>
        <end position="148"/>
    </location>
</feature>
<organism evidence="2">
    <name type="scientific">Amphimedon queenslandica</name>
    <name type="common">Sponge</name>
    <dbReference type="NCBI Taxonomy" id="400682"/>
    <lineage>
        <taxon>Eukaryota</taxon>
        <taxon>Metazoa</taxon>
        <taxon>Porifera</taxon>
        <taxon>Demospongiae</taxon>
        <taxon>Heteroscleromorpha</taxon>
        <taxon>Haplosclerida</taxon>
        <taxon>Niphatidae</taxon>
        <taxon>Amphimedon</taxon>
    </lineage>
</organism>
<accession>A0A1X7TNR5</accession>
<dbReference type="InterPro" id="IPR046700">
    <property type="entry name" value="DUF6570"/>
</dbReference>